<dbReference type="KEGG" id="deo:CAY53_08250"/>
<dbReference type="EMBL" id="CP021255">
    <property type="protein sequence ID" value="AVD71456.1"/>
    <property type="molecule type" value="Genomic_DNA"/>
</dbReference>
<dbReference type="Gene3D" id="3.90.226.10">
    <property type="entry name" value="2-enoyl-CoA Hydratase, Chain A, domain 1"/>
    <property type="match status" value="2"/>
</dbReference>
<dbReference type="PANTHER" id="PTHR33209">
    <property type="entry name" value="PROTEASE 4"/>
    <property type="match status" value="1"/>
</dbReference>
<gene>
    <name evidence="8" type="ORF">CAY53_08250</name>
</gene>
<evidence type="ECO:0000256" key="6">
    <source>
        <dbReference type="SAM" id="Phobius"/>
    </source>
</evidence>
<evidence type="ECO:0000313" key="9">
    <source>
        <dbReference type="Proteomes" id="UP000239867"/>
    </source>
</evidence>
<dbReference type="InterPro" id="IPR047217">
    <property type="entry name" value="S49_SppA_67K_type_N"/>
</dbReference>
<evidence type="ECO:0000259" key="7">
    <source>
        <dbReference type="Pfam" id="PF01343"/>
    </source>
</evidence>
<keyword evidence="2" id="KW-0645">Protease</keyword>
<name>A0A2L1GP96_9BACT</name>
<evidence type="ECO:0000256" key="2">
    <source>
        <dbReference type="ARBA" id="ARBA00022670"/>
    </source>
</evidence>
<evidence type="ECO:0000313" key="8">
    <source>
        <dbReference type="EMBL" id="AVD71456.1"/>
    </source>
</evidence>
<dbReference type="GO" id="GO:0006465">
    <property type="term" value="P:signal peptide processing"/>
    <property type="evidence" value="ECO:0007669"/>
    <property type="project" value="InterPro"/>
</dbReference>
<keyword evidence="6" id="KW-0812">Transmembrane</keyword>
<sequence>MRPGSGKTICSPGPQAAAFPDFPQPACCGILTALFVHNPSFPDCNAPMKRLFTLLFWPFRLFWRFLKTGLTVLTNLVFLLFLGCFLIGLFYRPEVKVPDGCALVIAPEGDVVEERSVISPISRHFGKLAGVSLEEEVFLQDLIDGIDAAAKDGRIRYLVLNLDKLGAASLDQLSAVAGALDRAKKAGKKIIAAGNGFNQFQYYLASRANEIWLNPVGTADVHGFASLGLYFKDALDKLGVRMHVFRVGTYKSAIEPLVRNDMSAEDREARTAWMQRLWLLYSNDIAKARGLDADALRAQILDRHAILAASGGDQARAALNMRLVDALKTRPEMRLALRQLVGPAQSGKQDFNALSFDRYLETVERSYSATEQPARIGIITARGNITDGKGGVGQIGADTLLAQFDKARKNQNLKAVVLRLSSGGGSAGASELIRQGVLELKKSGKIVVVSMGEVAASGGYWLSANADCIVAAPSTLTGSIGIFGAIPTLESSLARLGVHGDGVAVGSPGLPANIVTGISAADAAAIQSSVDYGYRRFLAIVAEGRKKPVDEVARIAEGRVWDGATARELGLVDSLGNLDAAVARAAELAKVPKESAVWLKPAGMPFLEELAQIGAGVQARFRPRQLPAAEQALSELQTRYGFLLQTHDVNHVYAHSLVGETTSLLR</sequence>
<feature type="active site" description="Proton donor/acceptor" evidence="5">
    <location>
        <position position="251"/>
    </location>
</feature>
<keyword evidence="9" id="KW-1185">Reference proteome</keyword>
<dbReference type="CDD" id="cd07018">
    <property type="entry name" value="S49_SppA_67K_type"/>
    <property type="match status" value="1"/>
</dbReference>
<reference evidence="8 9" key="1">
    <citation type="journal article" date="2018" name="MBio">
        <title>Insights into the evolution of host association through the isolation and characterization of a novel human periodontal pathobiont, Desulfobulbus oralis.</title>
        <authorList>
            <person name="Cross K.L."/>
            <person name="Chirania P."/>
            <person name="Xiong W."/>
            <person name="Beall C.J."/>
            <person name="Elkins J.G."/>
            <person name="Giannone R.J."/>
            <person name="Griffen A.L."/>
            <person name="Guss A.M."/>
            <person name="Hettich R.L."/>
            <person name="Joshi S.S."/>
            <person name="Mokrzan E.M."/>
            <person name="Martin R.K."/>
            <person name="Zhulin I.B."/>
            <person name="Leys E.J."/>
            <person name="Podar M."/>
        </authorList>
    </citation>
    <scope>NUCLEOTIDE SEQUENCE [LARGE SCALE GENOMIC DNA]</scope>
    <source>
        <strain evidence="8 9">ORNL</strain>
    </source>
</reference>
<evidence type="ECO:0000256" key="5">
    <source>
        <dbReference type="PIRSR" id="PIRSR001217-1"/>
    </source>
</evidence>
<dbReference type="GO" id="GO:0008236">
    <property type="term" value="F:serine-type peptidase activity"/>
    <property type="evidence" value="ECO:0007669"/>
    <property type="project" value="UniProtKB-KW"/>
</dbReference>
<proteinExistence type="inferred from homology"/>
<dbReference type="InterPro" id="IPR047272">
    <property type="entry name" value="S49_SppA_C"/>
</dbReference>
<feature type="domain" description="Peptidase S49" evidence="7">
    <location>
        <begin position="440"/>
        <end position="591"/>
    </location>
</feature>
<dbReference type="PIRSF" id="PIRSF001217">
    <property type="entry name" value="Protease_4_SppA"/>
    <property type="match status" value="1"/>
</dbReference>
<keyword evidence="4" id="KW-0720">Serine protease</keyword>
<dbReference type="GO" id="GO:0016020">
    <property type="term" value="C:membrane"/>
    <property type="evidence" value="ECO:0007669"/>
    <property type="project" value="InterPro"/>
</dbReference>
<comment type="similarity">
    <text evidence="1">Belongs to the peptidase S49 family.</text>
</comment>
<dbReference type="SUPFAM" id="SSF52096">
    <property type="entry name" value="ClpP/crotonase"/>
    <property type="match status" value="2"/>
</dbReference>
<dbReference type="PANTHER" id="PTHR33209:SF1">
    <property type="entry name" value="PEPTIDASE S49 DOMAIN-CONTAINING PROTEIN"/>
    <property type="match status" value="1"/>
</dbReference>
<feature type="domain" description="Peptidase S49" evidence="7">
    <location>
        <begin position="183"/>
        <end position="340"/>
    </location>
</feature>
<organism evidence="8 9">
    <name type="scientific">Desulfobulbus oralis</name>
    <dbReference type="NCBI Taxonomy" id="1986146"/>
    <lineage>
        <taxon>Bacteria</taxon>
        <taxon>Pseudomonadati</taxon>
        <taxon>Thermodesulfobacteriota</taxon>
        <taxon>Desulfobulbia</taxon>
        <taxon>Desulfobulbales</taxon>
        <taxon>Desulfobulbaceae</taxon>
        <taxon>Desulfobulbus</taxon>
    </lineage>
</organism>
<dbReference type="Proteomes" id="UP000239867">
    <property type="component" value="Chromosome"/>
</dbReference>
<evidence type="ECO:0000256" key="1">
    <source>
        <dbReference type="ARBA" id="ARBA00008683"/>
    </source>
</evidence>
<feature type="active site" description="Nucleophile" evidence="5">
    <location>
        <position position="457"/>
    </location>
</feature>
<dbReference type="InterPro" id="IPR004634">
    <property type="entry name" value="Pept_S49_pIV"/>
</dbReference>
<dbReference type="NCBIfam" id="TIGR00705">
    <property type="entry name" value="SppA_67K"/>
    <property type="match status" value="1"/>
</dbReference>
<accession>A0A2L1GP96</accession>
<evidence type="ECO:0000256" key="3">
    <source>
        <dbReference type="ARBA" id="ARBA00022801"/>
    </source>
</evidence>
<feature type="transmembrane region" description="Helical" evidence="6">
    <location>
        <begin position="70"/>
        <end position="91"/>
    </location>
</feature>
<dbReference type="InterPro" id="IPR002142">
    <property type="entry name" value="Peptidase_S49"/>
</dbReference>
<dbReference type="InterPro" id="IPR029045">
    <property type="entry name" value="ClpP/crotonase-like_dom_sf"/>
</dbReference>
<evidence type="ECO:0000256" key="4">
    <source>
        <dbReference type="ARBA" id="ARBA00022825"/>
    </source>
</evidence>
<keyword evidence="6" id="KW-1133">Transmembrane helix</keyword>
<keyword evidence="3" id="KW-0378">Hydrolase</keyword>
<dbReference type="AlphaFoldDB" id="A0A2L1GP96"/>
<dbReference type="CDD" id="cd07023">
    <property type="entry name" value="S49_Sppa_N_C"/>
    <property type="match status" value="1"/>
</dbReference>
<dbReference type="Gene3D" id="6.20.330.10">
    <property type="match status" value="1"/>
</dbReference>
<protein>
    <submittedName>
        <fullName evidence="8">Signal peptide peptidase SppA</fullName>
    </submittedName>
</protein>
<keyword evidence="6" id="KW-0472">Membrane</keyword>
<dbReference type="Pfam" id="PF01343">
    <property type="entry name" value="Peptidase_S49"/>
    <property type="match status" value="2"/>
</dbReference>